<dbReference type="Gene3D" id="3.30.420.10">
    <property type="entry name" value="Ribonuclease H-like superfamily/Ribonuclease H"/>
    <property type="match status" value="1"/>
</dbReference>
<dbReference type="InterPro" id="IPR039190">
    <property type="entry name" value="TTC14"/>
</dbReference>
<evidence type="ECO:0000256" key="1">
    <source>
        <dbReference type="PROSITE-ProRule" id="PRU00339"/>
    </source>
</evidence>
<proteinExistence type="predicted"/>
<feature type="repeat" description="TPR" evidence="1">
    <location>
        <begin position="555"/>
        <end position="588"/>
    </location>
</feature>
<feature type="region of interest" description="Disordered" evidence="2">
    <location>
        <begin position="363"/>
        <end position="396"/>
    </location>
</feature>
<dbReference type="Pfam" id="PF01359">
    <property type="entry name" value="Transposase_1"/>
    <property type="match status" value="1"/>
</dbReference>
<feature type="repeat" description="TPR" evidence="1">
    <location>
        <begin position="220"/>
        <end position="253"/>
    </location>
</feature>
<dbReference type="Pfam" id="PF13414">
    <property type="entry name" value="TPR_11"/>
    <property type="match status" value="2"/>
</dbReference>
<reference evidence="4 5" key="1">
    <citation type="submission" date="2022-01" db="EMBL/GenBank/DDBJ databases">
        <title>A chromosomal length assembly of Cordylochernes scorpioides.</title>
        <authorList>
            <person name="Zeh D."/>
            <person name="Zeh J."/>
        </authorList>
    </citation>
    <scope>NUCLEOTIDE SEQUENCE [LARGE SCALE GENOMIC DNA]</scope>
    <source>
        <strain evidence="4">IN4F17</strain>
        <tissue evidence="4">Whole Body</tissue>
    </source>
</reference>
<accession>A0ABY6KDI0</accession>
<gene>
    <name evidence="4" type="ORF">LAZ67_4003264</name>
</gene>
<dbReference type="Gene3D" id="1.25.40.10">
    <property type="entry name" value="Tetratricopeptide repeat domain"/>
    <property type="match status" value="2"/>
</dbReference>
<sequence length="969" mass="109514">MAHSLGGEGFDDFTDGDIAELMADKELSEDGLVNLVCESESDKSDEEELVPVAFTAKVIREGLTLGRKLGNHFMQNDTNVERALRFQPDINRCLAQYEEVYKDLTKNSKQLLITDFITISHNLQSFNVKGANVAILTTDGGKKRYINDLSIKAFCPVGLFPQSVAGVEKINEYVRGRVVKVDPTLEKLVITMKGDVPQNKLYPADEYAEPVRKLQNKNWAYRSVKEGVSYFKQGKQTEALQCLNQALHIDSENVEAYVARGALLANNSSFKKAIEDFEKALNINPLHANGRKYLTETLVALGKSLQEKGSLEEAVSVYKSALCSNPDSYEAKLALKQLDTLMTKKILVGWTCTCPTTHCVYSLPQDKKRSPPPRTSDSKVKRPEKELLGGDASSGKSHGANVAILTTDGGKKRYINDLSIKAFCPVGLFPQSVAGVEKINEYVRGRVVKVDPTLEKLVITMKGDVPQNKLKDLVETQNSILKMDTSEWSYKQDPIVYKVTRSNPIKNPSCDKSISHTLGLSHWRISSFIHSFNDFQYPADEYAEPVRKLQNKNWAYRSVKEGVSYFKQGKQTEALQCLNQALHIDSENVEAYVARGALLANNSSFKKAIEDFEKALNINPLHANGRKYLTETLVALGKSLQEKGSLEEAVSVYKSALCSNPDSYEAKLALKQLDTLMTKKILVGWTCTCPTTHCVYSLPQDKKRSPPPRTSDSKVKRPEKEIRSLPTCVTKLMHSNHACSFRKIQIVKNFWSLWKMAISEPKSAYLREVLLFAFNWKKSASEAHRMVEEVYSDHALSKSQCYRWFKKFQSGDFELDNEPHGKPPQKFEDAELQALLDEDSTQMQEKLAKQLQMPRPNRFGKKAMLCIWWNRTGEVYFELLKPGKMVNTSRYEQQMHSLREALNEKRPEWRENHKNLILQHDNAPSHNATVVKNTIKDLGWELLPHPPYSPDLAPSNYHLFTSLGHALKK</sequence>
<feature type="domain" description="Mos1 transposase HTH" evidence="3">
    <location>
        <begin position="765"/>
        <end position="812"/>
    </location>
</feature>
<dbReference type="InterPro" id="IPR019734">
    <property type="entry name" value="TPR_rpt"/>
</dbReference>
<feature type="region of interest" description="Disordered" evidence="2">
    <location>
        <begin position="699"/>
        <end position="720"/>
    </location>
</feature>
<feature type="repeat" description="TPR" evidence="1">
    <location>
        <begin position="589"/>
        <end position="622"/>
    </location>
</feature>
<dbReference type="SMART" id="SM00028">
    <property type="entry name" value="TPR"/>
    <property type="match status" value="6"/>
</dbReference>
<evidence type="ECO:0000256" key="2">
    <source>
        <dbReference type="SAM" id="MobiDB-lite"/>
    </source>
</evidence>
<dbReference type="InterPro" id="IPR001888">
    <property type="entry name" value="Transposase_1"/>
</dbReference>
<keyword evidence="1" id="KW-0802">TPR repeat</keyword>
<evidence type="ECO:0000313" key="5">
    <source>
        <dbReference type="Proteomes" id="UP001235939"/>
    </source>
</evidence>
<dbReference type="InterPro" id="IPR041426">
    <property type="entry name" value="Mos1_HTH"/>
</dbReference>
<dbReference type="SUPFAM" id="SSF48452">
    <property type="entry name" value="TPR-like"/>
    <property type="match status" value="2"/>
</dbReference>
<dbReference type="EMBL" id="CP092866">
    <property type="protein sequence ID" value="UYV66899.1"/>
    <property type="molecule type" value="Genomic_DNA"/>
</dbReference>
<dbReference type="Pfam" id="PF17906">
    <property type="entry name" value="HTH_48"/>
    <property type="match status" value="1"/>
</dbReference>
<dbReference type="PANTHER" id="PTHR23184:SF9">
    <property type="entry name" value="TETRATRICOPEPTIDE REPEAT PROTEIN 14"/>
    <property type="match status" value="1"/>
</dbReference>
<keyword evidence="5" id="KW-1185">Reference proteome</keyword>
<dbReference type="InterPro" id="IPR011990">
    <property type="entry name" value="TPR-like_helical_dom_sf"/>
</dbReference>
<protein>
    <submittedName>
        <fullName evidence="4">TTC14</fullName>
    </submittedName>
</protein>
<evidence type="ECO:0000259" key="3">
    <source>
        <dbReference type="Pfam" id="PF17906"/>
    </source>
</evidence>
<organism evidence="4 5">
    <name type="scientific">Cordylochernes scorpioides</name>
    <dbReference type="NCBI Taxonomy" id="51811"/>
    <lineage>
        <taxon>Eukaryota</taxon>
        <taxon>Metazoa</taxon>
        <taxon>Ecdysozoa</taxon>
        <taxon>Arthropoda</taxon>
        <taxon>Chelicerata</taxon>
        <taxon>Arachnida</taxon>
        <taxon>Pseudoscorpiones</taxon>
        <taxon>Cheliferoidea</taxon>
        <taxon>Chernetidae</taxon>
        <taxon>Cordylochernes</taxon>
    </lineage>
</organism>
<dbReference type="InterPro" id="IPR036397">
    <property type="entry name" value="RNaseH_sf"/>
</dbReference>
<dbReference type="PANTHER" id="PTHR23184">
    <property type="entry name" value="TETRATRICOPEPTIDE REPEAT PROTEIN 14"/>
    <property type="match status" value="1"/>
</dbReference>
<name>A0ABY6KDI0_9ARAC</name>
<evidence type="ECO:0000313" key="4">
    <source>
        <dbReference type="EMBL" id="UYV66899.1"/>
    </source>
</evidence>
<feature type="compositionally biased region" description="Basic and acidic residues" evidence="2">
    <location>
        <begin position="711"/>
        <end position="720"/>
    </location>
</feature>
<feature type="repeat" description="TPR" evidence="1">
    <location>
        <begin position="254"/>
        <end position="287"/>
    </location>
</feature>
<feature type="repeat" description="TPR" evidence="1">
    <location>
        <begin position="295"/>
        <end position="328"/>
    </location>
</feature>
<dbReference type="PROSITE" id="PS50293">
    <property type="entry name" value="TPR_REGION"/>
    <property type="match status" value="2"/>
</dbReference>
<feature type="compositionally biased region" description="Basic and acidic residues" evidence="2">
    <location>
        <begin position="376"/>
        <end position="388"/>
    </location>
</feature>
<dbReference type="Gene3D" id="1.10.10.1450">
    <property type="match status" value="1"/>
</dbReference>
<dbReference type="Proteomes" id="UP001235939">
    <property type="component" value="Chromosome 04"/>
</dbReference>
<feature type="repeat" description="TPR" evidence="1">
    <location>
        <begin position="630"/>
        <end position="663"/>
    </location>
</feature>
<dbReference type="PROSITE" id="PS50005">
    <property type="entry name" value="TPR"/>
    <property type="match status" value="6"/>
</dbReference>